<evidence type="ECO:0000313" key="2">
    <source>
        <dbReference type="EMBL" id="SFD85988.1"/>
    </source>
</evidence>
<keyword evidence="3" id="KW-1185">Reference proteome</keyword>
<keyword evidence="1" id="KW-0732">Signal</keyword>
<gene>
    <name evidence="2" type="ORF">SAMN05216297_11399</name>
</gene>
<dbReference type="InterPro" id="IPR025348">
    <property type="entry name" value="DUF4252"/>
</dbReference>
<reference evidence="3" key="1">
    <citation type="submission" date="2016-10" db="EMBL/GenBank/DDBJ databases">
        <authorList>
            <person name="Varghese N."/>
            <person name="Submissions S."/>
        </authorList>
    </citation>
    <scope>NUCLEOTIDE SEQUENCE [LARGE SCALE GENOMIC DNA]</scope>
    <source>
        <strain evidence="3">CGMCC 1.10370</strain>
    </source>
</reference>
<dbReference type="RefSeq" id="WP_091497355.1">
    <property type="nucleotide sequence ID" value="NZ_FOMH01000013.1"/>
</dbReference>
<evidence type="ECO:0000313" key="3">
    <source>
        <dbReference type="Proteomes" id="UP000199672"/>
    </source>
</evidence>
<dbReference type="EMBL" id="FOMH01000013">
    <property type="protein sequence ID" value="SFD85988.1"/>
    <property type="molecule type" value="Genomic_DNA"/>
</dbReference>
<accession>A0A1I1VV77</accession>
<evidence type="ECO:0000256" key="1">
    <source>
        <dbReference type="SAM" id="SignalP"/>
    </source>
</evidence>
<dbReference type="Proteomes" id="UP000199672">
    <property type="component" value="Unassembled WGS sequence"/>
</dbReference>
<organism evidence="2 3">
    <name type="scientific">Flavobacterium phragmitis</name>
    <dbReference type="NCBI Taxonomy" id="739143"/>
    <lineage>
        <taxon>Bacteria</taxon>
        <taxon>Pseudomonadati</taxon>
        <taxon>Bacteroidota</taxon>
        <taxon>Flavobacteriia</taxon>
        <taxon>Flavobacteriales</taxon>
        <taxon>Flavobacteriaceae</taxon>
        <taxon>Flavobacterium</taxon>
    </lineage>
</organism>
<proteinExistence type="predicted"/>
<protein>
    <recommendedName>
        <fullName evidence="4">DUF4252 domain-containing protein</fullName>
    </recommendedName>
</protein>
<feature type="chain" id="PRO_5011555015" description="DUF4252 domain-containing protein" evidence="1">
    <location>
        <begin position="24"/>
        <end position="179"/>
    </location>
</feature>
<sequence length="179" mass="20207">MKVTVFTSTLLFLLLLVSCNSEPSLQKYFVENSEKKDFIALDVSPNILNVDKTKLSAEQNEALNSFDKMNVLAFKADSNNQVQFEAERNKVKAILKDPKYQELMKFGSGKDGASVSYVGSDDNIKEFVIFANRKENGFAVVRVLGENMNPNNIMTLMSVLQKSKIDMEQLKPLEQLLKK</sequence>
<name>A0A1I1VV77_9FLAO</name>
<dbReference type="OrthoDB" id="1143555at2"/>
<dbReference type="STRING" id="739143.SAMN05216297_11399"/>
<dbReference type="AlphaFoldDB" id="A0A1I1VV77"/>
<dbReference type="Pfam" id="PF14060">
    <property type="entry name" value="DUF4252"/>
    <property type="match status" value="1"/>
</dbReference>
<evidence type="ECO:0008006" key="4">
    <source>
        <dbReference type="Google" id="ProtNLM"/>
    </source>
</evidence>
<dbReference type="PROSITE" id="PS51257">
    <property type="entry name" value="PROKAR_LIPOPROTEIN"/>
    <property type="match status" value="1"/>
</dbReference>
<feature type="signal peptide" evidence="1">
    <location>
        <begin position="1"/>
        <end position="23"/>
    </location>
</feature>